<dbReference type="NCBIfam" id="NF003670">
    <property type="entry name" value="PRK05293.1"/>
    <property type="match status" value="1"/>
</dbReference>
<feature type="site" description="Could play a key role in the communication between the regulatory and the substrate sites" evidence="9">
    <location>
        <position position="61"/>
    </location>
</feature>
<feature type="domain" description="Nucleotidyl transferase" evidence="10">
    <location>
        <begin position="9"/>
        <end position="262"/>
    </location>
</feature>
<organism evidence="12 13">
    <name type="scientific">Mesobacillus maritimus</name>
    <dbReference type="NCBI Taxonomy" id="1643336"/>
    <lineage>
        <taxon>Bacteria</taxon>
        <taxon>Bacillati</taxon>
        <taxon>Bacillota</taxon>
        <taxon>Bacilli</taxon>
        <taxon>Bacillales</taxon>
        <taxon>Bacillaceae</taxon>
        <taxon>Mesobacillus</taxon>
    </lineage>
</organism>
<evidence type="ECO:0000313" key="12">
    <source>
        <dbReference type="EMBL" id="MBY0097214.1"/>
    </source>
</evidence>
<comment type="caution">
    <text evidence="12">The sequence shown here is derived from an EMBL/GenBank/DDBJ whole genome shotgun (WGS) entry which is preliminary data.</text>
</comment>
<dbReference type="CDD" id="cd04651">
    <property type="entry name" value="LbH_G1P_AT_C"/>
    <property type="match status" value="1"/>
</dbReference>
<dbReference type="Gene3D" id="2.160.10.10">
    <property type="entry name" value="Hexapeptide repeat proteins"/>
    <property type="match status" value="1"/>
</dbReference>
<evidence type="ECO:0000256" key="6">
    <source>
        <dbReference type="ARBA" id="ARBA00022840"/>
    </source>
</evidence>
<dbReference type="Proteomes" id="UP000769780">
    <property type="component" value="Unassembled WGS sequence"/>
</dbReference>
<keyword evidence="8 9" id="KW-0119">Carbohydrate metabolism</keyword>
<dbReference type="GO" id="GO:0008878">
    <property type="term" value="F:glucose-1-phosphate adenylyltransferase activity"/>
    <property type="evidence" value="ECO:0007669"/>
    <property type="project" value="UniProtKB-EC"/>
</dbReference>
<dbReference type="NCBIfam" id="TIGR02091">
    <property type="entry name" value="glgC"/>
    <property type="match status" value="1"/>
</dbReference>
<dbReference type="InterPro" id="IPR011004">
    <property type="entry name" value="Trimer_LpxA-like_sf"/>
</dbReference>
<keyword evidence="4 9" id="KW-0548">Nucleotidyltransferase</keyword>
<evidence type="ECO:0000256" key="3">
    <source>
        <dbReference type="ARBA" id="ARBA00022679"/>
    </source>
</evidence>
<dbReference type="PANTHER" id="PTHR43523:SF2">
    <property type="entry name" value="GLUCOSE-1-PHOSPHATE ADENYLYLTRANSFERASE"/>
    <property type="match status" value="1"/>
</dbReference>
<keyword evidence="6 9" id="KW-0067">ATP-binding</keyword>
<evidence type="ECO:0000256" key="8">
    <source>
        <dbReference type="ARBA" id="ARBA00023277"/>
    </source>
</evidence>
<comment type="catalytic activity">
    <reaction evidence="9">
        <text>alpha-D-glucose 1-phosphate + ATP + H(+) = ADP-alpha-D-glucose + diphosphate</text>
        <dbReference type="Rhea" id="RHEA:12120"/>
        <dbReference type="ChEBI" id="CHEBI:15378"/>
        <dbReference type="ChEBI" id="CHEBI:30616"/>
        <dbReference type="ChEBI" id="CHEBI:33019"/>
        <dbReference type="ChEBI" id="CHEBI:57498"/>
        <dbReference type="ChEBI" id="CHEBI:58601"/>
        <dbReference type="EC" id="2.7.7.27"/>
    </reaction>
</comment>
<keyword evidence="13" id="KW-1185">Reference proteome</keyword>
<dbReference type="InterPro" id="IPR011831">
    <property type="entry name" value="ADP-Glc_PPase"/>
</dbReference>
<comment type="function">
    <text evidence="9">Involved in the biosynthesis of ADP-glucose, a building block required for the elongation reactions to produce glycogen. Catalyzes the reaction between ATP and alpha-D-glucose 1-phosphate (G1P) to produce pyrophosphate and ADP-Glc.</text>
</comment>
<feature type="binding site" evidence="9">
    <location>
        <begin position="181"/>
        <end position="182"/>
    </location>
    <ligand>
        <name>alpha-D-glucose 1-phosphate</name>
        <dbReference type="ChEBI" id="CHEBI:58601"/>
    </ligand>
</feature>
<evidence type="ECO:0000313" key="13">
    <source>
        <dbReference type="Proteomes" id="UP000769780"/>
    </source>
</evidence>
<gene>
    <name evidence="9" type="primary">glgC</name>
    <name evidence="12" type="ORF">H0185_10355</name>
</gene>
<feature type="binding site" evidence="9">
    <location>
        <position position="101"/>
    </location>
    <ligand>
        <name>alpha-D-glucose 1-phosphate</name>
        <dbReference type="ChEBI" id="CHEBI:58601"/>
    </ligand>
</feature>
<dbReference type="EMBL" id="JACWFH010000011">
    <property type="protein sequence ID" value="MBY0097214.1"/>
    <property type="molecule type" value="Genomic_DNA"/>
</dbReference>
<evidence type="ECO:0000259" key="10">
    <source>
        <dbReference type="Pfam" id="PF00483"/>
    </source>
</evidence>
<sequence length="382" mass="42895">MMQKKKIVAMLLAGGQGSRLNSLTKDLAKPAVPFGGKYRIIDFPLSNCTNSGIYTVGVLTQYQPLILNSYIGIGSAWDLDRKDGGVTVLPPYTASTEMKWYTGTASAIYQNLNYLHQYNPDYVLILSGDHIYKMNYELMLEHHIKKGADVTISVIPVPWEEANRFGILNTDEELRVTEFDEKPKNPKSNLASMGIYIFKWKMLEEYLEQDNLNSSSSHDFGKDILPQMLKDRKNLFAYPFKGYWKDVGTVQSLWEANMDLLEDSNELNLFDQNWRIYSVNPNQPPQFISQEAKLTDSLVNEGCVIKGNVSRTVVFQGVTIETDAVVKESVIMPDAVIGKGCLIEKAIVSSGINIPDGSVIRPKIDGEILLVSEETLEEMVTN</sequence>
<evidence type="ECO:0000256" key="1">
    <source>
        <dbReference type="ARBA" id="ARBA00010443"/>
    </source>
</evidence>
<accession>A0ABS7K4T8</accession>
<evidence type="ECO:0000256" key="7">
    <source>
        <dbReference type="ARBA" id="ARBA00023056"/>
    </source>
</evidence>
<reference evidence="12 13" key="1">
    <citation type="submission" date="2020-07" db="EMBL/GenBank/DDBJ databases">
        <title>Fungal Genomes of the International Space Station.</title>
        <authorList>
            <person name="Seuylemezian A."/>
            <person name="Singh N.K."/>
            <person name="Wood J."/>
            <person name="Venkateswaran K."/>
        </authorList>
    </citation>
    <scope>NUCLEOTIDE SEQUENCE [LARGE SCALE GENOMIC DNA]</scope>
    <source>
        <strain evidence="12 13">PL-B2</strain>
    </source>
</reference>
<keyword evidence="5 9" id="KW-0547">Nucleotide-binding</keyword>
<protein>
    <recommendedName>
        <fullName evidence="9">Glucose-1-phosphate adenylyltransferase</fullName>
        <ecNumber evidence="9">2.7.7.27</ecNumber>
    </recommendedName>
    <alternativeName>
        <fullName evidence="9">ADP-glucose pyrophosphorylase</fullName>
        <shortName evidence="9">ADPGlc PPase</shortName>
    </alternativeName>
    <alternativeName>
        <fullName evidence="9">ADP-glucose synthase</fullName>
    </alternativeName>
</protein>
<feature type="binding site" evidence="9">
    <location>
        <position position="166"/>
    </location>
    <ligand>
        <name>alpha-D-glucose 1-phosphate</name>
        <dbReference type="ChEBI" id="CHEBI:58601"/>
    </ligand>
</feature>
<evidence type="ECO:0000256" key="2">
    <source>
        <dbReference type="ARBA" id="ARBA00022600"/>
    </source>
</evidence>
<dbReference type="SUPFAM" id="SSF51161">
    <property type="entry name" value="Trimeric LpxA-like enzymes"/>
    <property type="match status" value="1"/>
</dbReference>
<dbReference type="Pfam" id="PF00483">
    <property type="entry name" value="NTP_transferase"/>
    <property type="match status" value="1"/>
</dbReference>
<dbReference type="InterPro" id="IPR005835">
    <property type="entry name" value="NTP_transferase_dom"/>
</dbReference>
<evidence type="ECO:0000256" key="9">
    <source>
        <dbReference type="HAMAP-Rule" id="MF_00624"/>
    </source>
</evidence>
<name>A0ABS7K4T8_9BACI</name>
<dbReference type="InterPro" id="IPR056818">
    <property type="entry name" value="GlmU/GlgC-like_hexapep"/>
</dbReference>
<dbReference type="EC" id="2.7.7.27" evidence="9"/>
<dbReference type="PANTHER" id="PTHR43523">
    <property type="entry name" value="GLUCOSE-1-PHOSPHATE ADENYLYLTRANSFERASE-RELATED"/>
    <property type="match status" value="1"/>
</dbReference>
<dbReference type="PROSITE" id="PS00808">
    <property type="entry name" value="ADP_GLC_PYROPHOSPH_1"/>
    <property type="match status" value="1"/>
</dbReference>
<keyword evidence="2 9" id="KW-0321">Glycogen metabolism</keyword>
<feature type="binding site" evidence="9">
    <location>
        <position position="192"/>
    </location>
    <ligand>
        <name>alpha-D-glucose 1-phosphate</name>
        <dbReference type="ChEBI" id="CHEBI:58601"/>
    </ligand>
</feature>
<dbReference type="CDD" id="cd02508">
    <property type="entry name" value="ADP_Glucose_PP"/>
    <property type="match status" value="1"/>
</dbReference>
<proteinExistence type="inferred from homology"/>
<evidence type="ECO:0000256" key="5">
    <source>
        <dbReference type="ARBA" id="ARBA00022741"/>
    </source>
</evidence>
<dbReference type="SUPFAM" id="SSF53448">
    <property type="entry name" value="Nucleotide-diphospho-sugar transferases"/>
    <property type="match status" value="1"/>
</dbReference>
<dbReference type="PROSITE" id="PS00810">
    <property type="entry name" value="ADP_GLC_PYROPHOSPH_3"/>
    <property type="match status" value="1"/>
</dbReference>
<comment type="similarity">
    <text evidence="1 9">Belongs to the bacterial/plant glucose-1-phosphate adenylyltransferase family.</text>
</comment>
<dbReference type="Pfam" id="PF24894">
    <property type="entry name" value="Hexapep_GlmU"/>
    <property type="match status" value="1"/>
</dbReference>
<dbReference type="Gene3D" id="3.90.550.10">
    <property type="entry name" value="Spore Coat Polysaccharide Biosynthesis Protein SpsA, Chain A"/>
    <property type="match status" value="1"/>
</dbReference>
<comment type="pathway">
    <text evidence="9">Glycan biosynthesis; glycogen biosynthesis.</text>
</comment>
<evidence type="ECO:0000256" key="4">
    <source>
        <dbReference type="ARBA" id="ARBA00022695"/>
    </source>
</evidence>
<feature type="domain" description="Glucose-1-phosphate adenylyltransferase/Bifunctional protein GlmU-like C-terminal hexapeptide" evidence="11">
    <location>
        <begin position="290"/>
        <end position="360"/>
    </location>
</feature>
<evidence type="ECO:0000259" key="11">
    <source>
        <dbReference type="Pfam" id="PF24894"/>
    </source>
</evidence>
<feature type="site" description="Could play a key role in the communication between the regulatory and the substrate sites" evidence="9">
    <location>
        <position position="100"/>
    </location>
</feature>
<dbReference type="HAMAP" id="MF_00624">
    <property type="entry name" value="GlgC"/>
    <property type="match status" value="1"/>
</dbReference>
<dbReference type="InterPro" id="IPR029044">
    <property type="entry name" value="Nucleotide-diphossugar_trans"/>
</dbReference>
<dbReference type="PROSITE" id="PS00809">
    <property type="entry name" value="ADP_GLC_PYROPHOSPH_2"/>
    <property type="match status" value="1"/>
</dbReference>
<comment type="subunit">
    <text evidence="9">Homotetramer.</text>
</comment>
<dbReference type="InterPro" id="IPR023049">
    <property type="entry name" value="GlgC_bac"/>
</dbReference>
<keyword evidence="3 9" id="KW-0808">Transferase</keyword>
<dbReference type="InterPro" id="IPR005836">
    <property type="entry name" value="ADP_Glu_pyroP_CS"/>
</dbReference>
<keyword evidence="7 9" id="KW-0320">Glycogen biosynthesis</keyword>